<evidence type="ECO:0000313" key="2">
    <source>
        <dbReference type="Proteomes" id="UP000076407"/>
    </source>
</evidence>
<proteinExistence type="predicted"/>
<dbReference type="AlphaFoldDB" id="A0A182XRT1"/>
<evidence type="ECO:0000313" key="1">
    <source>
        <dbReference type="EnsemblMetazoa" id="AQUA014551-PA"/>
    </source>
</evidence>
<dbReference type="Proteomes" id="UP000076407">
    <property type="component" value="Unassembled WGS sequence"/>
</dbReference>
<name>A0A182XRT1_ANOQN</name>
<organism evidence="1 2">
    <name type="scientific">Anopheles quadriannulatus</name>
    <name type="common">Mosquito</name>
    <dbReference type="NCBI Taxonomy" id="34691"/>
    <lineage>
        <taxon>Eukaryota</taxon>
        <taxon>Metazoa</taxon>
        <taxon>Ecdysozoa</taxon>
        <taxon>Arthropoda</taxon>
        <taxon>Hexapoda</taxon>
        <taxon>Insecta</taxon>
        <taxon>Pterygota</taxon>
        <taxon>Neoptera</taxon>
        <taxon>Endopterygota</taxon>
        <taxon>Diptera</taxon>
        <taxon>Nematocera</taxon>
        <taxon>Culicoidea</taxon>
        <taxon>Culicidae</taxon>
        <taxon>Anophelinae</taxon>
        <taxon>Anopheles</taxon>
    </lineage>
</organism>
<protein>
    <submittedName>
        <fullName evidence="1">Uncharacterized protein</fullName>
    </submittedName>
</protein>
<dbReference type="EnsemblMetazoa" id="AQUA014551-RA">
    <property type="protein sequence ID" value="AQUA014551-PA"/>
    <property type="gene ID" value="AQUA014551"/>
</dbReference>
<sequence>MCSCLETSHKCCGFHSFYKVVSVKCDLLQATPLLWLEYE</sequence>
<accession>A0A182XRT1</accession>
<keyword evidence="2" id="KW-1185">Reference proteome</keyword>
<reference evidence="1" key="1">
    <citation type="submission" date="2020-05" db="UniProtKB">
        <authorList>
            <consortium name="EnsemblMetazoa"/>
        </authorList>
    </citation>
    <scope>IDENTIFICATION</scope>
    <source>
        <strain evidence="1">SANGQUA</strain>
    </source>
</reference>
<dbReference type="VEuPathDB" id="VectorBase:AQUA014551"/>